<dbReference type="InParanoid" id="E2C2L9"/>
<dbReference type="OrthoDB" id="7549643at2759"/>
<organism evidence="2">
    <name type="scientific">Harpegnathos saltator</name>
    <name type="common">Jerdon's jumping ant</name>
    <dbReference type="NCBI Taxonomy" id="610380"/>
    <lineage>
        <taxon>Eukaryota</taxon>
        <taxon>Metazoa</taxon>
        <taxon>Ecdysozoa</taxon>
        <taxon>Arthropoda</taxon>
        <taxon>Hexapoda</taxon>
        <taxon>Insecta</taxon>
        <taxon>Pterygota</taxon>
        <taxon>Neoptera</taxon>
        <taxon>Endopterygota</taxon>
        <taxon>Hymenoptera</taxon>
        <taxon>Apocrita</taxon>
        <taxon>Aculeata</taxon>
        <taxon>Formicoidea</taxon>
        <taxon>Formicidae</taxon>
        <taxon>Ponerinae</taxon>
        <taxon>Ponerini</taxon>
        <taxon>Harpegnathos</taxon>
    </lineage>
</organism>
<evidence type="ECO:0000313" key="1">
    <source>
        <dbReference type="EMBL" id="EFN77811.1"/>
    </source>
</evidence>
<keyword evidence="2" id="KW-1185">Reference proteome</keyword>
<gene>
    <name evidence="1" type="ORF">EAI_09130</name>
</gene>
<evidence type="ECO:0000313" key="2">
    <source>
        <dbReference type="Proteomes" id="UP000008237"/>
    </source>
</evidence>
<dbReference type="Proteomes" id="UP000008237">
    <property type="component" value="Unassembled WGS sequence"/>
</dbReference>
<reference evidence="1 2" key="1">
    <citation type="journal article" date="2010" name="Science">
        <title>Genomic comparison of the ants Camponotus floridanus and Harpegnathos saltator.</title>
        <authorList>
            <person name="Bonasio R."/>
            <person name="Zhang G."/>
            <person name="Ye C."/>
            <person name="Mutti N.S."/>
            <person name="Fang X."/>
            <person name="Qin N."/>
            <person name="Donahue G."/>
            <person name="Yang P."/>
            <person name="Li Q."/>
            <person name="Li C."/>
            <person name="Zhang P."/>
            <person name="Huang Z."/>
            <person name="Berger S.L."/>
            <person name="Reinberg D."/>
            <person name="Wang J."/>
            <person name="Liebig J."/>
        </authorList>
    </citation>
    <scope>NUCLEOTIDE SEQUENCE [LARGE SCALE GENOMIC DNA]</scope>
    <source>
        <strain evidence="1 2">R22 G/1</strain>
    </source>
</reference>
<protein>
    <submittedName>
        <fullName evidence="1">Uncharacterized protein</fullName>
    </submittedName>
</protein>
<name>E2C2L9_HARSA</name>
<accession>E2C2L9</accession>
<sequence length="202" mass="22858">MSVAIVNADFKKTSNSFSTKVGNERNILLCKTYALNNSDTKRVQVGLRTMFDVGTFEPAIKIMGNTASEILLDLNTWEKFKDIIPSANSYLCWENKDIPALIFINDITISFTSTYAAWAIMVSQREEMAGESGPAMKTLEDSTHLKQSLLKKRKLYTENIIMQKTSFDGLEIIVKCIDVRYEYLQSVAALVNNCNFNIRDRA</sequence>
<proteinExistence type="predicted"/>
<dbReference type="EMBL" id="GL452174">
    <property type="protein sequence ID" value="EFN77811.1"/>
    <property type="molecule type" value="Genomic_DNA"/>
</dbReference>
<dbReference type="OMA" id="YTENIIM"/>
<dbReference type="AlphaFoldDB" id="E2C2L9"/>